<sequence>MGGRPESGCGWWAARGDGWPKRQGLERRVAGARGLGKGLASGRWAAQGAGGSAQRGWGKGWAAGARGFGGAQGGAVKGCRGGGGQRWE</sequence>
<dbReference type="AlphaFoldDB" id="A0AAW2XUH8"/>
<comment type="caution">
    <text evidence="2">The sequence shown here is derived from an EMBL/GenBank/DDBJ whole genome shotgun (WGS) entry which is preliminary data.</text>
</comment>
<reference evidence="2" key="1">
    <citation type="submission" date="2020-06" db="EMBL/GenBank/DDBJ databases">
        <authorList>
            <person name="Li T."/>
            <person name="Hu X."/>
            <person name="Zhang T."/>
            <person name="Song X."/>
            <person name="Zhang H."/>
            <person name="Dai N."/>
            <person name="Sheng W."/>
            <person name="Hou X."/>
            <person name="Wei L."/>
        </authorList>
    </citation>
    <scope>NUCLEOTIDE SEQUENCE</scope>
    <source>
        <strain evidence="2">KEN1</strain>
        <tissue evidence="2">Leaf</tissue>
    </source>
</reference>
<accession>A0AAW2XUH8</accession>
<gene>
    <name evidence="2" type="ORF">Slati_0385600</name>
</gene>
<proteinExistence type="predicted"/>
<dbReference type="EMBL" id="JACGWN010000002">
    <property type="protein sequence ID" value="KAL0457584.1"/>
    <property type="molecule type" value="Genomic_DNA"/>
</dbReference>
<evidence type="ECO:0000256" key="1">
    <source>
        <dbReference type="SAM" id="MobiDB-lite"/>
    </source>
</evidence>
<evidence type="ECO:0000313" key="2">
    <source>
        <dbReference type="EMBL" id="KAL0457584.1"/>
    </source>
</evidence>
<organism evidence="2">
    <name type="scientific">Sesamum latifolium</name>
    <dbReference type="NCBI Taxonomy" id="2727402"/>
    <lineage>
        <taxon>Eukaryota</taxon>
        <taxon>Viridiplantae</taxon>
        <taxon>Streptophyta</taxon>
        <taxon>Embryophyta</taxon>
        <taxon>Tracheophyta</taxon>
        <taxon>Spermatophyta</taxon>
        <taxon>Magnoliopsida</taxon>
        <taxon>eudicotyledons</taxon>
        <taxon>Gunneridae</taxon>
        <taxon>Pentapetalae</taxon>
        <taxon>asterids</taxon>
        <taxon>lamiids</taxon>
        <taxon>Lamiales</taxon>
        <taxon>Pedaliaceae</taxon>
        <taxon>Sesamum</taxon>
    </lineage>
</organism>
<feature type="compositionally biased region" description="Gly residues" evidence="1">
    <location>
        <begin position="48"/>
        <end position="57"/>
    </location>
</feature>
<protein>
    <submittedName>
        <fullName evidence="2">Uncharacterized protein</fullName>
    </submittedName>
</protein>
<feature type="region of interest" description="Disordered" evidence="1">
    <location>
        <begin position="38"/>
        <end position="57"/>
    </location>
</feature>
<name>A0AAW2XUH8_9LAMI</name>
<reference evidence="2" key="2">
    <citation type="journal article" date="2024" name="Plant">
        <title>Genomic evolution and insights into agronomic trait innovations of Sesamum species.</title>
        <authorList>
            <person name="Miao H."/>
            <person name="Wang L."/>
            <person name="Qu L."/>
            <person name="Liu H."/>
            <person name="Sun Y."/>
            <person name="Le M."/>
            <person name="Wang Q."/>
            <person name="Wei S."/>
            <person name="Zheng Y."/>
            <person name="Lin W."/>
            <person name="Duan Y."/>
            <person name="Cao H."/>
            <person name="Xiong S."/>
            <person name="Wang X."/>
            <person name="Wei L."/>
            <person name="Li C."/>
            <person name="Ma Q."/>
            <person name="Ju M."/>
            <person name="Zhao R."/>
            <person name="Li G."/>
            <person name="Mu C."/>
            <person name="Tian Q."/>
            <person name="Mei H."/>
            <person name="Zhang T."/>
            <person name="Gao T."/>
            <person name="Zhang H."/>
        </authorList>
    </citation>
    <scope>NUCLEOTIDE SEQUENCE</scope>
    <source>
        <strain evidence="2">KEN1</strain>
    </source>
</reference>